<protein>
    <submittedName>
        <fullName evidence="9">LPXTG cell wall anchor domain-containing protein</fullName>
    </submittedName>
</protein>
<feature type="region of interest" description="Disordered" evidence="5">
    <location>
        <begin position="20"/>
        <end position="144"/>
    </location>
</feature>
<gene>
    <name evidence="9" type="ORF">M8332_00375</name>
</gene>
<dbReference type="RefSeq" id="WP_252780180.1">
    <property type="nucleotide sequence ID" value="NZ_CP097478.1"/>
</dbReference>
<dbReference type="NCBIfam" id="TIGR01167">
    <property type="entry name" value="LPXTG_anchor"/>
    <property type="match status" value="1"/>
</dbReference>
<proteinExistence type="predicted"/>
<accession>A0ABY5C5L8</accession>
<evidence type="ECO:0000256" key="6">
    <source>
        <dbReference type="SAM" id="Phobius"/>
    </source>
</evidence>
<feature type="compositionally biased region" description="Polar residues" evidence="5">
    <location>
        <begin position="92"/>
        <end position="114"/>
    </location>
</feature>
<keyword evidence="4" id="KW-0572">Peptidoglycan-anchor</keyword>
<keyword evidence="3" id="KW-0732">Signal</keyword>
<reference evidence="9" key="1">
    <citation type="submission" date="2022-05" db="EMBL/GenBank/DDBJ databases">
        <authorList>
            <person name="Oliphant S.A."/>
            <person name="Watson-Haigh N.S."/>
            <person name="Sumby K.M."/>
            <person name="Gardner J.M."/>
            <person name="Jiranek V."/>
        </authorList>
    </citation>
    <scope>NUCLEOTIDE SEQUENCE</scope>
    <source>
        <strain evidence="9">Ru20-1</strain>
    </source>
</reference>
<evidence type="ECO:0000256" key="1">
    <source>
        <dbReference type="ARBA" id="ARBA00022512"/>
    </source>
</evidence>
<feature type="domain" description="Gram-positive cocci surface proteins LPxTG" evidence="7">
    <location>
        <begin position="649"/>
        <end position="682"/>
    </location>
</feature>
<feature type="transmembrane region" description="Helical" evidence="6">
    <location>
        <begin position="663"/>
        <end position="680"/>
    </location>
</feature>
<feature type="domain" description="DUF5978" evidence="8">
    <location>
        <begin position="447"/>
        <end position="499"/>
    </location>
</feature>
<keyword evidence="1" id="KW-0134">Cell wall</keyword>
<keyword evidence="10" id="KW-1185">Reference proteome</keyword>
<evidence type="ECO:0000313" key="9">
    <source>
        <dbReference type="EMBL" id="USS93359.1"/>
    </source>
</evidence>
<feature type="region of interest" description="Disordered" evidence="5">
    <location>
        <begin position="455"/>
        <end position="477"/>
    </location>
</feature>
<feature type="compositionally biased region" description="Polar residues" evidence="5">
    <location>
        <begin position="23"/>
        <end position="63"/>
    </location>
</feature>
<dbReference type="InterPro" id="IPR046021">
    <property type="entry name" value="DUF5978"/>
</dbReference>
<evidence type="ECO:0000256" key="4">
    <source>
        <dbReference type="ARBA" id="ARBA00023088"/>
    </source>
</evidence>
<evidence type="ECO:0000256" key="3">
    <source>
        <dbReference type="ARBA" id="ARBA00022729"/>
    </source>
</evidence>
<name>A0ABY5C5L8_9LACO</name>
<dbReference type="Proteomes" id="UP001057532">
    <property type="component" value="Chromosome"/>
</dbReference>
<evidence type="ECO:0000256" key="2">
    <source>
        <dbReference type="ARBA" id="ARBA00022525"/>
    </source>
</evidence>
<feature type="compositionally biased region" description="Low complexity" evidence="5">
    <location>
        <begin position="68"/>
        <end position="91"/>
    </location>
</feature>
<keyword evidence="6" id="KW-0472">Membrane</keyword>
<organism evidence="9 10">
    <name type="scientific">Fructilactobacillus ixorae</name>
    <dbReference type="NCBI Taxonomy" id="1750535"/>
    <lineage>
        <taxon>Bacteria</taxon>
        <taxon>Bacillati</taxon>
        <taxon>Bacillota</taxon>
        <taxon>Bacilli</taxon>
        <taxon>Lactobacillales</taxon>
        <taxon>Lactobacillaceae</taxon>
        <taxon>Fructilactobacillus</taxon>
    </lineage>
</organism>
<keyword evidence="6" id="KW-0812">Transmembrane</keyword>
<evidence type="ECO:0000259" key="8">
    <source>
        <dbReference type="Pfam" id="PF19405"/>
    </source>
</evidence>
<evidence type="ECO:0000313" key="10">
    <source>
        <dbReference type="Proteomes" id="UP001057532"/>
    </source>
</evidence>
<feature type="domain" description="DUF5978" evidence="8">
    <location>
        <begin position="514"/>
        <end position="567"/>
    </location>
</feature>
<dbReference type="Pfam" id="PF00746">
    <property type="entry name" value="Gram_pos_anchor"/>
    <property type="match status" value="1"/>
</dbReference>
<evidence type="ECO:0000259" key="7">
    <source>
        <dbReference type="Pfam" id="PF00746"/>
    </source>
</evidence>
<sequence>MGFIVNAKADSEPVATIAKNEAPNPQYNSQMAENQVAGETNSIQTGGESNNQNSPVSTVTSANDAGASESISNTSATTTSTSSSVLTTQPTPASSMVTTPATSDKASMASMSTQDNREGAATAGSTDDQQVNLDGSSAQQVSAASSLQGSVQQLDNNDHLFQTLVTNQDGDYKAVINDPNYPNGVWLDPDPNHYNFGWIDVVNGGKVSYLNFSTNRAGDGVVFVHEIDANGNLLQTYTLNQNGQKITSSNYGGLYSKFDNSSFSVSNSNGGVSFKRRWMYNNYDSSSAYSGVSFFAPIQVNQVVSFKDQKTGQIVASRTQTGISGQTYQVDGVPSEISDDYIVNTPANATGEMSSFGVVGNTWTNYFGGGSIRLVFTETDNHGGMDVRLYNNNGQLVKTKSGQDFYHIDANYDGSKGTEYWELPQGGRISLAKIYVPQSRDVVFTVSQKASSIPVDASTGQELPHSGQDFPKFSSNPGDQVTIDPKDLPDLPGYTKPRAPFTVTIPTDGSPVNIPYVKDTPTQPVDGQGNLIPTDAKFPDVSGNPGDQVTIDPKDLPDLPGYTKPRAPFTVTIPVAGQAIMVPYIKLKEFISVTPFNEQGQIIAPAFRIKELNPPEVKLMGYQFVAFKSENGKIMAIYRQVEQQPNKGGSEARLPETGQQVNLLNLVGIFLMTIMSWLGFKKFKQNK</sequence>
<dbReference type="EMBL" id="CP097478">
    <property type="protein sequence ID" value="USS93359.1"/>
    <property type="molecule type" value="Genomic_DNA"/>
</dbReference>
<dbReference type="Pfam" id="PF19405">
    <property type="entry name" value="DUF5978"/>
    <property type="match status" value="2"/>
</dbReference>
<keyword evidence="2" id="KW-0964">Secreted</keyword>
<feature type="compositionally biased region" description="Polar residues" evidence="5">
    <location>
        <begin position="123"/>
        <end position="134"/>
    </location>
</feature>
<dbReference type="InterPro" id="IPR019931">
    <property type="entry name" value="LPXTG_anchor"/>
</dbReference>
<evidence type="ECO:0000256" key="5">
    <source>
        <dbReference type="SAM" id="MobiDB-lite"/>
    </source>
</evidence>
<keyword evidence="6" id="KW-1133">Transmembrane helix</keyword>
<feature type="compositionally biased region" description="Low complexity" evidence="5">
    <location>
        <begin position="135"/>
        <end position="144"/>
    </location>
</feature>